<proteinExistence type="predicted"/>
<feature type="compositionally biased region" description="Acidic residues" evidence="1">
    <location>
        <begin position="295"/>
        <end position="306"/>
    </location>
</feature>
<evidence type="ECO:0000313" key="3">
    <source>
        <dbReference type="Proteomes" id="UP000355283"/>
    </source>
</evidence>
<feature type="region of interest" description="Disordered" evidence="1">
    <location>
        <begin position="292"/>
        <end position="352"/>
    </location>
</feature>
<dbReference type="Proteomes" id="UP000355283">
    <property type="component" value="Unassembled WGS sequence"/>
</dbReference>
<evidence type="ECO:0000256" key="1">
    <source>
        <dbReference type="SAM" id="MobiDB-lite"/>
    </source>
</evidence>
<reference evidence="2 3" key="1">
    <citation type="submission" date="2019-01" db="EMBL/GenBank/DDBJ databases">
        <title>Nuclear Genome Assembly of the Microalgal Biofuel strain Nannochloropsis salina CCMP1776.</title>
        <authorList>
            <person name="Hovde B."/>
        </authorList>
    </citation>
    <scope>NUCLEOTIDE SEQUENCE [LARGE SCALE GENOMIC DNA]</scope>
    <source>
        <strain evidence="2 3">CCMP1776</strain>
    </source>
</reference>
<sequence length="711" mass="76432">MDSLGDEDDRKQATAQEVKPEGGGSSVSGGNGQEDANKGGADEERGVAGMKYEEPEEAMRATLDRKEEEIEGKSGVTGKHVGAKDTSVEEKDGGLPLEAPPRLKEEGVPIPSLSPHPQESPPKRKRARSPSMEDAEGKGSGSKKKEKAKAPLQGAVGGKDRLRALHASVTREVEALPSSPSSPPSSPSSSPGPSPASCVPSPASCVKQLPGPTEGCRRQRAILKGLDYLYKLAIKRANFVSFGADVIMTLMDVASQAADDRVRKSALQRAEVLGHLWFESFPSLEEIARMKAVAPEEEEEGEGEGEGEGRGESVMSFQKDGGTGEGGRGRGRKGGGEEGEEEEEEAPVPDKDDVNTAIRGIIVLARLGLPASSLTQDLRSFLKSGYVKAKDFFRFHPRPRGEGWAASRIVLPRERPAFALAEAVDVSFYAGKVGVDLGATAEEVVPLLQVAWLLEEGPADADSETITDCVEQFGVEEASANRILEREFKEASRQACVDLMGNMERADYLGAFRDLGRLVRIGRCLPLPLAFGEEALLGMAVCGEIRKLWSAYAKLLGKTSVAVGGEGGSDGLDLSAVIQGIPPAELEKFKQGFGEEDEILDKLIGGLEALPATAADIDLNIDYRGRKVKRKRPGGEDMMENKEEWEEGELEMMEKGGRKIVLGEDGQEMTILDIIRKAIETRHTFMGQKKRRTGPQKKGEKPVNAQGRRAA</sequence>
<feature type="compositionally biased region" description="Basic and acidic residues" evidence="1">
    <location>
        <begin position="82"/>
        <end position="93"/>
    </location>
</feature>
<feature type="region of interest" description="Disordered" evidence="1">
    <location>
        <begin position="683"/>
        <end position="711"/>
    </location>
</feature>
<feature type="compositionally biased region" description="Basic and acidic residues" evidence="1">
    <location>
        <begin position="158"/>
        <end position="174"/>
    </location>
</feature>
<feature type="compositionally biased region" description="Gly residues" evidence="1">
    <location>
        <begin position="21"/>
        <end position="32"/>
    </location>
</feature>
<feature type="compositionally biased region" description="Acidic residues" evidence="1">
    <location>
        <begin position="337"/>
        <end position="347"/>
    </location>
</feature>
<organism evidence="2 3">
    <name type="scientific">Nannochloropsis salina CCMP1776</name>
    <dbReference type="NCBI Taxonomy" id="1027361"/>
    <lineage>
        <taxon>Eukaryota</taxon>
        <taxon>Sar</taxon>
        <taxon>Stramenopiles</taxon>
        <taxon>Ochrophyta</taxon>
        <taxon>Eustigmatophyceae</taxon>
        <taxon>Eustigmatales</taxon>
        <taxon>Monodopsidaceae</taxon>
        <taxon>Microchloropsis</taxon>
        <taxon>Microchloropsis salina</taxon>
    </lineage>
</organism>
<feature type="region of interest" description="Disordered" evidence="1">
    <location>
        <begin position="1"/>
        <end position="203"/>
    </location>
</feature>
<dbReference type="EMBL" id="SDOX01000096">
    <property type="protein sequence ID" value="TFJ82685.1"/>
    <property type="molecule type" value="Genomic_DNA"/>
</dbReference>
<evidence type="ECO:0000313" key="2">
    <source>
        <dbReference type="EMBL" id="TFJ82685.1"/>
    </source>
</evidence>
<accession>A0A4D9CZ75</accession>
<dbReference type="AlphaFoldDB" id="A0A4D9CZ75"/>
<name>A0A4D9CZ75_9STRA</name>
<feature type="compositionally biased region" description="Basic and acidic residues" evidence="1">
    <location>
        <begin position="35"/>
        <end position="72"/>
    </location>
</feature>
<gene>
    <name evidence="2" type="ORF">NSK_006109</name>
</gene>
<protein>
    <submittedName>
        <fullName evidence="2">Uncharacterized protein</fullName>
    </submittedName>
</protein>
<dbReference type="OrthoDB" id="10454008at2759"/>
<comment type="caution">
    <text evidence="2">The sequence shown here is derived from an EMBL/GenBank/DDBJ whole genome shotgun (WGS) entry which is preliminary data.</text>
</comment>
<feature type="compositionally biased region" description="Pro residues" evidence="1">
    <location>
        <begin position="180"/>
        <end position="194"/>
    </location>
</feature>
<keyword evidence="3" id="KW-1185">Reference proteome</keyword>